<evidence type="ECO:0000313" key="3">
    <source>
        <dbReference type="Proteomes" id="UP001211015"/>
    </source>
</evidence>
<name>A0AAW6E7B9_9FIRM</name>
<keyword evidence="1" id="KW-0812">Transmembrane</keyword>
<protein>
    <recommendedName>
        <fullName evidence="4">TadE-like protein</fullName>
    </recommendedName>
</protein>
<dbReference type="Proteomes" id="UP001211015">
    <property type="component" value="Unassembled WGS sequence"/>
</dbReference>
<comment type="caution">
    <text evidence="2">The sequence shown here is derived from an EMBL/GenBank/DDBJ whole genome shotgun (WGS) entry which is preliminary data.</text>
</comment>
<evidence type="ECO:0008006" key="4">
    <source>
        <dbReference type="Google" id="ProtNLM"/>
    </source>
</evidence>
<dbReference type="AlphaFoldDB" id="A0AAW6E7B9"/>
<accession>A0AAW6E7B9</accession>
<reference evidence="2" key="1">
    <citation type="submission" date="2023-01" db="EMBL/GenBank/DDBJ databases">
        <title>Human gut microbiome strain richness.</title>
        <authorList>
            <person name="Chen-Liaw A."/>
        </authorList>
    </citation>
    <scope>NUCLEOTIDE SEQUENCE</scope>
    <source>
        <strain evidence="2">1001275st1_F4_1001275B_160808</strain>
    </source>
</reference>
<evidence type="ECO:0000256" key="1">
    <source>
        <dbReference type="SAM" id="Phobius"/>
    </source>
</evidence>
<keyword evidence="1" id="KW-0472">Membrane</keyword>
<keyword evidence="1" id="KW-1133">Transmembrane helix</keyword>
<organism evidence="2 3">
    <name type="scientific">Ruminococcus bicirculans</name>
    <name type="common">ex Wegman et al. 2014</name>
    <dbReference type="NCBI Taxonomy" id="1160721"/>
    <lineage>
        <taxon>Bacteria</taxon>
        <taxon>Bacillati</taxon>
        <taxon>Bacillota</taxon>
        <taxon>Clostridia</taxon>
        <taxon>Eubacteriales</taxon>
        <taxon>Oscillospiraceae</taxon>
        <taxon>Ruminococcus</taxon>
    </lineage>
</organism>
<sequence>MIGIKLNRIFGKKGENIKDEKGAVPIVEATFIFPIVFFCMFFLIYIGMYILQSVLIYTQTQKVASIVSKSMAVTGYEKVGKHTADNVNFDFKDNKYFTQDSVNTIYDEKAKLYRYFYSDPIAGNSDIKSINSSLTSLIDNLSIISGGGVTCDINAKNYFINQTVSVTIKREGAIPEVFSYIGMDGVSRDITVTATAASCDGAEFVRNTDMVYDFVTFLSDRLHISDKISYLKEKVQGVFQEDAKEAANAAG</sequence>
<dbReference type="RefSeq" id="WP_195389113.1">
    <property type="nucleotide sequence ID" value="NZ_JADNGL010000026.1"/>
</dbReference>
<feature type="transmembrane region" description="Helical" evidence="1">
    <location>
        <begin position="31"/>
        <end position="51"/>
    </location>
</feature>
<gene>
    <name evidence="2" type="ORF">PNU62_11550</name>
</gene>
<dbReference type="EMBL" id="JAQMLV010000017">
    <property type="protein sequence ID" value="MDB8745653.1"/>
    <property type="molecule type" value="Genomic_DNA"/>
</dbReference>
<evidence type="ECO:0000313" key="2">
    <source>
        <dbReference type="EMBL" id="MDB8745653.1"/>
    </source>
</evidence>
<proteinExistence type="predicted"/>